<dbReference type="Gene3D" id="3.60.110.10">
    <property type="entry name" value="Carbon-nitrogen hydrolase"/>
    <property type="match status" value="1"/>
</dbReference>
<dbReference type="Proteomes" id="UP000019102">
    <property type="component" value="Unassembled WGS sequence"/>
</dbReference>
<proteinExistence type="inferred from homology"/>
<dbReference type="InterPro" id="IPR036526">
    <property type="entry name" value="C-N_Hydrolase_sf"/>
</dbReference>
<dbReference type="AlphaFoldDB" id="W4VKH0"/>
<dbReference type="EMBL" id="BAVS01000011">
    <property type="protein sequence ID" value="GAE93318.1"/>
    <property type="molecule type" value="Genomic_DNA"/>
</dbReference>
<dbReference type="Pfam" id="PF00795">
    <property type="entry name" value="CN_hydrolase"/>
    <property type="match status" value="1"/>
</dbReference>
<reference evidence="3 4" key="1">
    <citation type="journal article" date="2014" name="Genome Announc.">
        <title>Draft Genome Sequence of the Boron-Tolerant and Moderately Halotolerant Bacterium Gracilibacillus boraciitolerans JCM 21714T.</title>
        <authorList>
            <person name="Ahmed I."/>
            <person name="Oshima K."/>
            <person name="Suda W."/>
            <person name="Kitamura K."/>
            <person name="Iida T."/>
            <person name="Ohmori Y."/>
            <person name="Fujiwara T."/>
            <person name="Hattori M."/>
            <person name="Ohkuma M."/>
        </authorList>
    </citation>
    <scope>NUCLEOTIDE SEQUENCE [LARGE SCALE GENOMIC DNA]</scope>
    <source>
        <strain evidence="3 4">JCM 21714</strain>
    </source>
</reference>
<dbReference type="InterPro" id="IPR001110">
    <property type="entry name" value="UPF0012_CS"/>
</dbReference>
<keyword evidence="4" id="KW-1185">Reference proteome</keyword>
<dbReference type="PANTHER" id="PTHR23088:SF27">
    <property type="entry name" value="DEAMINATED GLUTATHIONE AMIDASE"/>
    <property type="match status" value="1"/>
</dbReference>
<sequence>MNYLIYQMDVVVANPEANRLKIEKWMENEVSDTNIDTVILPEMWNAGYALDRLEELADQDGRDSLPFLRELAMKFQVNIIAGSIAIKKKGAIYNTSYIINRHGDVVYVYDKIHLVPMLDEPKFLNGGEERGKIFELDGIKMGVIICYDLRFPELMRSLVLQGGRK</sequence>
<comment type="caution">
    <text evidence="3">The sequence shown here is derived from an EMBL/GenBank/DDBJ whole genome shotgun (WGS) entry which is preliminary data.</text>
</comment>
<name>W4VKH0_9BACI</name>
<dbReference type="InterPro" id="IPR003010">
    <property type="entry name" value="C-N_Hydrolase"/>
</dbReference>
<evidence type="ECO:0000256" key="1">
    <source>
        <dbReference type="ARBA" id="ARBA00010613"/>
    </source>
</evidence>
<dbReference type="PROSITE" id="PS50263">
    <property type="entry name" value="CN_HYDROLASE"/>
    <property type="match status" value="1"/>
</dbReference>
<evidence type="ECO:0000259" key="2">
    <source>
        <dbReference type="PROSITE" id="PS50263"/>
    </source>
</evidence>
<dbReference type="PANTHER" id="PTHR23088">
    <property type="entry name" value="NITRILASE-RELATED"/>
    <property type="match status" value="1"/>
</dbReference>
<feature type="domain" description="CN hydrolase" evidence="2">
    <location>
        <begin position="1"/>
        <end position="165"/>
    </location>
</feature>
<gene>
    <name evidence="3" type="ORF">JCM21714_2391</name>
</gene>
<organism evidence="3 4">
    <name type="scientific">Gracilibacillus boraciitolerans JCM 21714</name>
    <dbReference type="NCBI Taxonomy" id="1298598"/>
    <lineage>
        <taxon>Bacteria</taxon>
        <taxon>Bacillati</taxon>
        <taxon>Bacillota</taxon>
        <taxon>Bacilli</taxon>
        <taxon>Bacillales</taxon>
        <taxon>Bacillaceae</taxon>
        <taxon>Gracilibacillus</taxon>
    </lineage>
</organism>
<accession>W4VKH0</accession>
<protein>
    <submittedName>
        <fullName evidence="3">Aliphatic amidase amiE</fullName>
    </submittedName>
</protein>
<dbReference type="PROSITE" id="PS01227">
    <property type="entry name" value="UPF0012"/>
    <property type="match status" value="1"/>
</dbReference>
<dbReference type="RefSeq" id="WP_369403512.1">
    <property type="nucleotide sequence ID" value="NZ_BAVS01000011.1"/>
</dbReference>
<dbReference type="eggNOG" id="COG0388">
    <property type="taxonomic scope" value="Bacteria"/>
</dbReference>
<comment type="similarity">
    <text evidence="1">Belongs to the carbon-nitrogen hydrolase superfamily. NIT1/NIT2 family.</text>
</comment>
<evidence type="ECO:0000313" key="4">
    <source>
        <dbReference type="Proteomes" id="UP000019102"/>
    </source>
</evidence>
<dbReference type="SUPFAM" id="SSF56317">
    <property type="entry name" value="Carbon-nitrogen hydrolase"/>
    <property type="match status" value="1"/>
</dbReference>
<dbReference type="STRING" id="1298598.JCM21714_2391"/>
<evidence type="ECO:0000313" key="3">
    <source>
        <dbReference type="EMBL" id="GAE93318.1"/>
    </source>
</evidence>